<sequence length="66" mass="7506">TTMPLNLSATLLDDITWLYIDADDYNIIITVGQADSVKVFKAHMVILRSRSYFRVALSLIGYLHTM</sequence>
<gene>
    <name evidence="1" type="ORF">GMARGA_LOCUS17901</name>
</gene>
<evidence type="ECO:0000313" key="1">
    <source>
        <dbReference type="EMBL" id="CAG8764810.1"/>
    </source>
</evidence>
<keyword evidence="2" id="KW-1185">Reference proteome</keyword>
<comment type="caution">
    <text evidence="1">The sequence shown here is derived from an EMBL/GenBank/DDBJ whole genome shotgun (WGS) entry which is preliminary data.</text>
</comment>
<dbReference type="Proteomes" id="UP000789901">
    <property type="component" value="Unassembled WGS sequence"/>
</dbReference>
<dbReference type="EMBL" id="CAJVQB010013848">
    <property type="protein sequence ID" value="CAG8764810.1"/>
    <property type="molecule type" value="Genomic_DNA"/>
</dbReference>
<organism evidence="1 2">
    <name type="scientific">Gigaspora margarita</name>
    <dbReference type="NCBI Taxonomy" id="4874"/>
    <lineage>
        <taxon>Eukaryota</taxon>
        <taxon>Fungi</taxon>
        <taxon>Fungi incertae sedis</taxon>
        <taxon>Mucoromycota</taxon>
        <taxon>Glomeromycotina</taxon>
        <taxon>Glomeromycetes</taxon>
        <taxon>Diversisporales</taxon>
        <taxon>Gigasporaceae</taxon>
        <taxon>Gigaspora</taxon>
    </lineage>
</organism>
<proteinExistence type="predicted"/>
<name>A0ABN7VF41_GIGMA</name>
<evidence type="ECO:0000313" key="2">
    <source>
        <dbReference type="Proteomes" id="UP000789901"/>
    </source>
</evidence>
<reference evidence="1 2" key="1">
    <citation type="submission" date="2021-06" db="EMBL/GenBank/DDBJ databases">
        <authorList>
            <person name="Kallberg Y."/>
            <person name="Tangrot J."/>
            <person name="Rosling A."/>
        </authorList>
    </citation>
    <scope>NUCLEOTIDE SEQUENCE [LARGE SCALE GENOMIC DNA]</scope>
    <source>
        <strain evidence="1 2">120-4 pot B 10/14</strain>
    </source>
</reference>
<accession>A0ABN7VF41</accession>
<protein>
    <submittedName>
        <fullName evidence="1">36332_t:CDS:1</fullName>
    </submittedName>
</protein>
<feature type="non-terminal residue" evidence="1">
    <location>
        <position position="1"/>
    </location>
</feature>